<dbReference type="GO" id="GO:0006777">
    <property type="term" value="P:Mo-molybdopterin cofactor biosynthetic process"/>
    <property type="evidence" value="ECO:0007669"/>
    <property type="project" value="InterPro"/>
</dbReference>
<organism evidence="1">
    <name type="scientific">bioreactor metagenome</name>
    <dbReference type="NCBI Taxonomy" id="1076179"/>
    <lineage>
        <taxon>unclassified sequences</taxon>
        <taxon>metagenomes</taxon>
        <taxon>ecological metagenomes</taxon>
    </lineage>
</organism>
<dbReference type="Gene3D" id="3.90.1170.40">
    <property type="entry name" value="Molybdopterin biosynthesis MoaE subunit"/>
    <property type="match status" value="1"/>
</dbReference>
<dbReference type="InterPro" id="IPR003448">
    <property type="entry name" value="Mopterin_biosynth_MoaE"/>
</dbReference>
<evidence type="ECO:0008006" key="2">
    <source>
        <dbReference type="Google" id="ProtNLM"/>
    </source>
</evidence>
<dbReference type="SUPFAM" id="SSF54690">
    <property type="entry name" value="Molybdopterin synthase subunit MoaE"/>
    <property type="match status" value="1"/>
</dbReference>
<dbReference type="InterPro" id="IPR036563">
    <property type="entry name" value="MoaE_sf"/>
</dbReference>
<comment type="caution">
    <text evidence="1">The sequence shown here is derived from an EMBL/GenBank/DDBJ whole genome shotgun (WGS) entry which is preliminary data.</text>
</comment>
<evidence type="ECO:0000313" key="1">
    <source>
        <dbReference type="EMBL" id="MPL80439.1"/>
    </source>
</evidence>
<accession>A0A644UNE1</accession>
<protein>
    <recommendedName>
        <fullName evidence="2">Molybdopterin synthase</fullName>
    </recommendedName>
</protein>
<dbReference type="EMBL" id="VSSQ01000137">
    <property type="protein sequence ID" value="MPL80439.1"/>
    <property type="molecule type" value="Genomic_DNA"/>
</dbReference>
<gene>
    <name evidence="1" type="ORF">SDC9_26339</name>
</gene>
<name>A0A644UNE1_9ZZZZ</name>
<sequence>MNGVDLANKTKAVFMDINKTLQELKARPGFADHVGMMLVHNGVVRAWSRGDHAPVTAVQVSHDTAKMDAICREMEKQPGIFAIVAQAEEGLLKPGDDLLFLVVAGDIREHVKATFAELLDRIKAEAVIKQEIHDA</sequence>
<dbReference type="AlphaFoldDB" id="A0A644UNE1"/>
<proteinExistence type="predicted"/>
<reference evidence="1" key="1">
    <citation type="submission" date="2019-08" db="EMBL/GenBank/DDBJ databases">
        <authorList>
            <person name="Kucharzyk K."/>
            <person name="Murdoch R.W."/>
            <person name="Higgins S."/>
            <person name="Loffler F."/>
        </authorList>
    </citation>
    <scope>NUCLEOTIDE SEQUENCE</scope>
</reference>
<dbReference type="Pfam" id="PF02391">
    <property type="entry name" value="MoaE"/>
    <property type="match status" value="1"/>
</dbReference>